<gene>
    <name evidence="2" type="ORF">Rhopal_000727-T1</name>
</gene>
<dbReference type="AlphaFoldDB" id="A0AAV5GFD2"/>
<evidence type="ECO:0008006" key="4">
    <source>
        <dbReference type="Google" id="ProtNLM"/>
    </source>
</evidence>
<feature type="compositionally biased region" description="Low complexity" evidence="1">
    <location>
        <begin position="236"/>
        <end position="247"/>
    </location>
</feature>
<feature type="region of interest" description="Disordered" evidence="1">
    <location>
        <begin position="224"/>
        <end position="247"/>
    </location>
</feature>
<evidence type="ECO:0000313" key="2">
    <source>
        <dbReference type="EMBL" id="GJN87772.1"/>
    </source>
</evidence>
<evidence type="ECO:0000313" key="3">
    <source>
        <dbReference type="Proteomes" id="UP001342314"/>
    </source>
</evidence>
<dbReference type="InterPro" id="IPR013083">
    <property type="entry name" value="Znf_RING/FYVE/PHD"/>
</dbReference>
<organism evidence="2 3">
    <name type="scientific">Rhodotorula paludigena</name>
    <dbReference type="NCBI Taxonomy" id="86838"/>
    <lineage>
        <taxon>Eukaryota</taxon>
        <taxon>Fungi</taxon>
        <taxon>Dikarya</taxon>
        <taxon>Basidiomycota</taxon>
        <taxon>Pucciniomycotina</taxon>
        <taxon>Microbotryomycetes</taxon>
        <taxon>Sporidiobolales</taxon>
        <taxon>Sporidiobolaceae</taxon>
        <taxon>Rhodotorula</taxon>
    </lineage>
</organism>
<feature type="region of interest" description="Disordered" evidence="1">
    <location>
        <begin position="261"/>
        <end position="300"/>
    </location>
</feature>
<name>A0AAV5GFD2_9BASI</name>
<dbReference type="EMBL" id="BQKY01000002">
    <property type="protein sequence ID" value="GJN87772.1"/>
    <property type="molecule type" value="Genomic_DNA"/>
</dbReference>
<protein>
    <recommendedName>
        <fullName evidence="4">TRAF-type domain-containing protein</fullName>
    </recommendedName>
</protein>
<reference evidence="2 3" key="1">
    <citation type="submission" date="2021-12" db="EMBL/GenBank/DDBJ databases">
        <title>High titer production of polyol ester of fatty acids by Rhodotorula paludigena BS15 towards product separation-free biomass refinery.</title>
        <authorList>
            <person name="Mano J."/>
            <person name="Ono H."/>
            <person name="Tanaka T."/>
            <person name="Naito K."/>
            <person name="Sushida H."/>
            <person name="Ike M."/>
            <person name="Tokuyasu K."/>
            <person name="Kitaoka M."/>
        </authorList>
    </citation>
    <scope>NUCLEOTIDE SEQUENCE [LARGE SCALE GENOMIC DNA]</scope>
    <source>
        <strain evidence="2 3">BS15</strain>
    </source>
</reference>
<evidence type="ECO:0000256" key="1">
    <source>
        <dbReference type="SAM" id="MobiDB-lite"/>
    </source>
</evidence>
<accession>A0AAV5GFD2</accession>
<dbReference type="Proteomes" id="UP001342314">
    <property type="component" value="Unassembled WGS sequence"/>
</dbReference>
<keyword evidence="3" id="KW-1185">Reference proteome</keyword>
<dbReference type="Gene3D" id="3.30.40.10">
    <property type="entry name" value="Zinc/RING finger domain, C3HC4 (zinc finger)"/>
    <property type="match status" value="1"/>
</dbReference>
<proteinExistence type="predicted"/>
<sequence length="345" mass="36885">MPYPAAQFIGDLPSAFRCCKCDGAAYPPISLCSSGHLACSTDAIWLVNSDEAPQPPVCVKCDEAISRDTLCCEPTLKTEMETLRYECRAETCKWIGKLGELSKHECPEVQEGSRRLIETISKKKAQWMVCPQCACKLKRVNEDKHMQKCPDGIIVCPRGGPDCGSQDGGKYQRKDTTQHKAACTSFTCAATPGCTYRGTSISVEEHTKTCCTTSSLVHLLASPFSSPASPSPAPPARTEASAPAAGNPLLSLSPILFSSSPEPAVKLNESTTPPHEEPLAPPAKSPSPSSTPQAPPAPLQSVQLLQKCHETGGEEDAFVQSAKRPLGDFLASFLPKPAKKSRTAE</sequence>
<comment type="caution">
    <text evidence="2">The sequence shown here is derived from an EMBL/GenBank/DDBJ whole genome shotgun (WGS) entry which is preliminary data.</text>
</comment>